<dbReference type="Proteomes" id="UP001446871">
    <property type="component" value="Unassembled WGS sequence"/>
</dbReference>
<comment type="caution">
    <text evidence="2">The sequence shown here is derived from an EMBL/GenBank/DDBJ whole genome shotgun (WGS) entry which is preliminary data.</text>
</comment>
<feature type="compositionally biased region" description="Polar residues" evidence="1">
    <location>
        <begin position="133"/>
        <end position="143"/>
    </location>
</feature>
<evidence type="ECO:0000256" key="1">
    <source>
        <dbReference type="SAM" id="MobiDB-lite"/>
    </source>
</evidence>
<feature type="compositionally biased region" description="Acidic residues" evidence="1">
    <location>
        <begin position="17"/>
        <end position="37"/>
    </location>
</feature>
<feature type="compositionally biased region" description="Low complexity" evidence="1">
    <location>
        <begin position="74"/>
        <end position="97"/>
    </location>
</feature>
<accession>A0ABR1UPZ2</accession>
<dbReference type="EMBL" id="JAQQWM010000006">
    <property type="protein sequence ID" value="KAK8060989.1"/>
    <property type="molecule type" value="Genomic_DNA"/>
</dbReference>
<feature type="compositionally biased region" description="Polar residues" evidence="1">
    <location>
        <begin position="44"/>
        <end position="55"/>
    </location>
</feature>
<sequence length="143" mass="14941">MQPKPRPCHVPNCGRDIEDDDIEDEEDYEEEEEEDDEKEVRYTAKTTAARDSTTIPGAAGARAKAPTSAPPAPARGSTSPAGATATTTPSGSAASGPWRETTAAAKDTIRPAPCARIIGLPGPGRETAMNRMSAGTATSRFRG</sequence>
<evidence type="ECO:0000313" key="2">
    <source>
        <dbReference type="EMBL" id="KAK8060989.1"/>
    </source>
</evidence>
<organism evidence="2 3">
    <name type="scientific">Apiospora saccharicola</name>
    <dbReference type="NCBI Taxonomy" id="335842"/>
    <lineage>
        <taxon>Eukaryota</taxon>
        <taxon>Fungi</taxon>
        <taxon>Dikarya</taxon>
        <taxon>Ascomycota</taxon>
        <taxon>Pezizomycotina</taxon>
        <taxon>Sordariomycetes</taxon>
        <taxon>Xylariomycetidae</taxon>
        <taxon>Amphisphaeriales</taxon>
        <taxon>Apiosporaceae</taxon>
        <taxon>Apiospora</taxon>
    </lineage>
</organism>
<feature type="region of interest" description="Disordered" evidence="1">
    <location>
        <begin position="1"/>
        <end position="143"/>
    </location>
</feature>
<name>A0ABR1UPZ2_9PEZI</name>
<protein>
    <submittedName>
        <fullName evidence="2">Uncharacterized protein</fullName>
    </submittedName>
</protein>
<reference evidence="2 3" key="1">
    <citation type="submission" date="2023-01" db="EMBL/GenBank/DDBJ databases">
        <title>Analysis of 21 Apiospora genomes using comparative genomics revels a genus with tremendous synthesis potential of carbohydrate active enzymes and secondary metabolites.</title>
        <authorList>
            <person name="Sorensen T."/>
        </authorList>
    </citation>
    <scope>NUCLEOTIDE SEQUENCE [LARGE SCALE GENOMIC DNA]</scope>
    <source>
        <strain evidence="2 3">CBS 83171</strain>
    </source>
</reference>
<proteinExistence type="predicted"/>
<gene>
    <name evidence="2" type="ORF">PG996_010919</name>
</gene>
<evidence type="ECO:0000313" key="3">
    <source>
        <dbReference type="Proteomes" id="UP001446871"/>
    </source>
</evidence>
<keyword evidence="3" id="KW-1185">Reference proteome</keyword>